<keyword evidence="4" id="KW-0255">Endonuclease</keyword>
<dbReference type="Gene3D" id="1.10.10.60">
    <property type="entry name" value="Homeodomain-like"/>
    <property type="match status" value="1"/>
</dbReference>
<keyword evidence="4" id="KW-0540">Nuclease</keyword>
<reference evidence="4" key="1">
    <citation type="submission" date="2020-03" db="EMBL/GenBank/DDBJ databases">
        <title>The deep terrestrial virosphere.</title>
        <authorList>
            <person name="Holmfeldt K."/>
            <person name="Nilsson E."/>
            <person name="Simone D."/>
            <person name="Lopez-Fernandez M."/>
            <person name="Wu X."/>
            <person name="de Brujin I."/>
            <person name="Lundin D."/>
            <person name="Andersson A."/>
            <person name="Bertilsson S."/>
            <person name="Dopson M."/>
        </authorList>
    </citation>
    <scope>NUCLEOTIDE SEQUENCE</scope>
    <source>
        <strain evidence="3">MM171A00712</strain>
        <strain evidence="4">MM171B00512</strain>
    </source>
</reference>
<accession>A0A6M3M9P0</accession>
<feature type="domain" description="HNH nuclease" evidence="2">
    <location>
        <begin position="111"/>
        <end position="152"/>
    </location>
</feature>
<evidence type="ECO:0000313" key="3">
    <source>
        <dbReference type="EMBL" id="QJB00020.1"/>
    </source>
</evidence>
<dbReference type="InterPro" id="IPR003615">
    <property type="entry name" value="HNH_nuc"/>
</dbReference>
<dbReference type="InterPro" id="IPR044925">
    <property type="entry name" value="His-Me_finger_sf"/>
</dbReference>
<organism evidence="4">
    <name type="scientific">viral metagenome</name>
    <dbReference type="NCBI Taxonomy" id="1070528"/>
    <lineage>
        <taxon>unclassified sequences</taxon>
        <taxon>metagenomes</taxon>
        <taxon>organismal metagenomes</taxon>
    </lineage>
</organism>
<gene>
    <name evidence="3" type="ORF">MM171A00712_0015</name>
    <name evidence="4" type="ORF">MM171B00512_0011</name>
</gene>
<feature type="region of interest" description="Disordered" evidence="1">
    <location>
        <begin position="70"/>
        <end position="93"/>
    </location>
</feature>
<dbReference type="EMBL" id="MT143867">
    <property type="protein sequence ID" value="QJB03968.1"/>
    <property type="molecule type" value="Genomic_DNA"/>
</dbReference>
<dbReference type="Pfam" id="PF13392">
    <property type="entry name" value="HNH_3"/>
    <property type="match status" value="1"/>
</dbReference>
<evidence type="ECO:0000256" key="1">
    <source>
        <dbReference type="SAM" id="MobiDB-lite"/>
    </source>
</evidence>
<dbReference type="EMBL" id="MT143678">
    <property type="protein sequence ID" value="QJB00020.1"/>
    <property type="molecule type" value="Genomic_DNA"/>
</dbReference>
<protein>
    <submittedName>
        <fullName evidence="4">Putative homing endonuclease</fullName>
    </submittedName>
</protein>
<dbReference type="SUPFAM" id="SSF54060">
    <property type="entry name" value="His-Me finger endonucleases"/>
    <property type="match status" value="1"/>
</dbReference>
<dbReference type="AlphaFoldDB" id="A0A6M3M9P0"/>
<dbReference type="Gene3D" id="3.90.75.20">
    <property type="match status" value="1"/>
</dbReference>
<keyword evidence="4" id="KW-0378">Hydrolase</keyword>
<name>A0A6M3M9P0_9ZZZZ</name>
<sequence>MDEKTLKQLYIDDQLSTTEIARKYNQSSSNIEYWLKKYHIPRRTMSEALKLAHKMGRAFRNIKRGNERKPYALSGERSPTWKGGRSRNGKYPTVMKKNHPRADKNGYVLEHILVWEQAHNASVPPGYVIHHLNGLPDDNRPANLLALPNKKHYLVLAAKAKRIQELEALLKQQGQLV</sequence>
<dbReference type="GO" id="GO:0004519">
    <property type="term" value="F:endonuclease activity"/>
    <property type="evidence" value="ECO:0007669"/>
    <property type="project" value="UniProtKB-KW"/>
</dbReference>
<proteinExistence type="predicted"/>
<evidence type="ECO:0000313" key="4">
    <source>
        <dbReference type="EMBL" id="QJB03968.1"/>
    </source>
</evidence>
<evidence type="ECO:0000259" key="2">
    <source>
        <dbReference type="Pfam" id="PF13392"/>
    </source>
</evidence>